<dbReference type="PANTHER" id="PTHR37984:SF11">
    <property type="entry name" value="INTEGRASE CATALYTIC DOMAIN-CONTAINING PROTEIN"/>
    <property type="match status" value="1"/>
</dbReference>
<evidence type="ECO:0000256" key="6">
    <source>
        <dbReference type="ARBA" id="ARBA00022918"/>
    </source>
</evidence>
<protein>
    <recommendedName>
        <fullName evidence="12">Reverse transcriptase</fullName>
    </recommendedName>
</protein>
<keyword evidence="6" id="KW-0695">RNA-directed DNA polymerase</keyword>
<evidence type="ECO:0000313" key="11">
    <source>
        <dbReference type="Proteomes" id="UP000069940"/>
    </source>
</evidence>
<evidence type="ECO:0000256" key="2">
    <source>
        <dbReference type="ARBA" id="ARBA00022695"/>
    </source>
</evidence>
<dbReference type="PANTHER" id="PTHR37984">
    <property type="entry name" value="PROTEIN CBG26694"/>
    <property type="match status" value="1"/>
</dbReference>
<evidence type="ECO:0000256" key="4">
    <source>
        <dbReference type="ARBA" id="ARBA00022759"/>
    </source>
</evidence>
<evidence type="ECO:0000256" key="5">
    <source>
        <dbReference type="ARBA" id="ARBA00022801"/>
    </source>
</evidence>
<dbReference type="InterPro" id="IPR036397">
    <property type="entry name" value="RNaseH_sf"/>
</dbReference>
<dbReference type="RefSeq" id="XP_062710657.1">
    <property type="nucleotide sequence ID" value="XM_062854673.1"/>
</dbReference>
<dbReference type="InterPro" id="IPR041373">
    <property type="entry name" value="RT_RNaseH"/>
</dbReference>
<dbReference type="CDD" id="cd01647">
    <property type="entry name" value="RT_LTR"/>
    <property type="match status" value="1"/>
</dbReference>
<dbReference type="InterPro" id="IPR000477">
    <property type="entry name" value="RT_dom"/>
</dbReference>
<evidence type="ECO:0000259" key="8">
    <source>
        <dbReference type="PROSITE" id="PS50878"/>
    </source>
</evidence>
<dbReference type="Gene3D" id="3.30.70.270">
    <property type="match status" value="2"/>
</dbReference>
<feature type="domain" description="Integrase catalytic" evidence="9">
    <location>
        <begin position="955"/>
        <end position="1108"/>
    </location>
</feature>
<dbReference type="Gene3D" id="3.30.420.10">
    <property type="entry name" value="Ribonuclease H-like superfamily/Ribonuclease H"/>
    <property type="match status" value="1"/>
</dbReference>
<dbReference type="InterPro" id="IPR043128">
    <property type="entry name" value="Rev_trsase/Diguanyl_cyclase"/>
</dbReference>
<dbReference type="InterPro" id="IPR012337">
    <property type="entry name" value="RNaseH-like_sf"/>
</dbReference>
<dbReference type="InterPro" id="IPR001878">
    <property type="entry name" value="Znf_CCHC"/>
</dbReference>
<evidence type="ECO:0000313" key="10">
    <source>
        <dbReference type="EnsemblMetazoa" id="AALFPA23_000438.P38013"/>
    </source>
</evidence>
<dbReference type="Proteomes" id="UP000069940">
    <property type="component" value="Unassembled WGS sequence"/>
</dbReference>
<evidence type="ECO:0000256" key="7">
    <source>
        <dbReference type="SAM" id="MobiDB-lite"/>
    </source>
</evidence>
<dbReference type="EnsemblMetazoa" id="AALFPA23_000438.R38013">
    <property type="protein sequence ID" value="AALFPA23_000438.P38013"/>
    <property type="gene ID" value="AALFPA23_000438"/>
</dbReference>
<sequence>MATTLKIDATVVPPFKPGHDTRSDWLKWKRVLERYLKLSKVTDEEEKCDLLLVLGGIELQDQYEKIVHYEVMTTDAETDEQRVDKYASIILSLDRYYVPRTNKRYERHLLRSIKQEETESFDNFINRIREQANRCEFTDVSDATIDQIIEGCLSQDFHKKLLSEDKSFEEILQLGKAMEDLQTQCKAYVKDVRPSEFVQRVQPSSQPSNKSAVRCFRCNRLGHIARDKNKCSASGVKCHTCGELDHFKICCPKKRKWDGSDNSGPAKKQKVAFRRGLYCVNAGDKSDTLAFEVGGIKIQMLVDSGSPPNIITQKTYGELKRAGADIINEREALEESKQYQGYGSSDTIHFSKAFETEIKIPGEENGVWSYVLVSPNGQTNLLSKSTAFALGVLRIGYDVGSEVNTITGAEQNPKSPFPKVPGIQLKIHIDPSVTPVCQPIRRLPIAMEAEVEQQIQELLAQKIIEKVEHPTSWVSPLVPVRKSDAKLRLCVDLRAANKAVLTEKYPMPNIEEALSSIHKAEMLSTLDLESAFYHLELETESRDITTFVSRSGLYRFTRLVFGIKSAPELFQKTIANLIGGIKGVIIYLDDILIFADSVEEHDRILALVMERLKTFNLKVNETKSVLRASSVEFLGFKVSKKGVSLTETKIKAFLDMRAPQTTSELRSLLGTAQFFGKFIENLSMRTHHMRQLLHKGTAFCWKPCHQKELDDLKTSIADQRTLKYYDPRDKTYLITDAGPSGLGAVLAQAENDEIRPVVCISRSLTPCETKYCQTEKECLGIIWAMEKLYIYLYGTRFILITDCKPLVYLLDRVRSRPSARMERWILRLQNFDFDTRYEPGDKNVADAFSRLCSPQTHGAHETDVVSWITPYMQPCRISKTELERASAEDTILNKIREALTTGDWTDVPAQFKTLGIKEELSQYGLDDLVEKTLKACKECTMMAKPDQPCPMARRLPTLPWQDVAMDFIEGLPQDYSLLVVVCYTTRYTMVEPMKHPTSSMVVMALLKMFSKFGIPQSITTDNGPQFRAAELAKFCNSYNIHLNLTTPYWPERNGAVERQNRNLKKRIKISVAQETDWKRDLYEYLLFYHLTPQETTGLSPAKMMFNRELISYLPTIQDPKRVFFEGAEERDALTKERKKQYANTNRHAKENDLVAGDTVLMRNLKLGSTQPNFRPEEFEVIDANGSELEVRSRETGKEYKRNRTHLKKLSSHDSSDVDIQSGLQSLPLDVVDDCREPISNGSHCEQEQTSFEVVQQEADSRPRRKRNAPGRYRDFHVYQ</sequence>
<dbReference type="SUPFAM" id="SSF56672">
    <property type="entry name" value="DNA/RNA polymerases"/>
    <property type="match status" value="1"/>
</dbReference>
<keyword evidence="2" id="KW-0548">Nucleotidyltransferase</keyword>
<dbReference type="PROSITE" id="PS50878">
    <property type="entry name" value="RT_POL"/>
    <property type="match status" value="1"/>
</dbReference>
<evidence type="ECO:0000256" key="3">
    <source>
        <dbReference type="ARBA" id="ARBA00022722"/>
    </source>
</evidence>
<dbReference type="Pfam" id="PF17917">
    <property type="entry name" value="RT_RNaseH"/>
    <property type="match status" value="1"/>
</dbReference>
<keyword evidence="11" id="KW-1185">Reference proteome</keyword>
<reference evidence="11" key="1">
    <citation type="journal article" date="2015" name="Proc. Natl. Acad. Sci. U.S.A.">
        <title>Genome sequence of the Asian Tiger mosquito, Aedes albopictus, reveals insights into its biology, genetics, and evolution.</title>
        <authorList>
            <person name="Chen X.G."/>
            <person name="Jiang X."/>
            <person name="Gu J."/>
            <person name="Xu M."/>
            <person name="Wu Y."/>
            <person name="Deng Y."/>
            <person name="Zhang C."/>
            <person name="Bonizzoni M."/>
            <person name="Dermauw W."/>
            <person name="Vontas J."/>
            <person name="Armbruster P."/>
            <person name="Huang X."/>
            <person name="Yang Y."/>
            <person name="Zhang H."/>
            <person name="He W."/>
            <person name="Peng H."/>
            <person name="Liu Y."/>
            <person name="Wu K."/>
            <person name="Chen J."/>
            <person name="Lirakis M."/>
            <person name="Topalis P."/>
            <person name="Van Leeuwen T."/>
            <person name="Hall A.B."/>
            <person name="Jiang X."/>
            <person name="Thorpe C."/>
            <person name="Mueller R.L."/>
            <person name="Sun C."/>
            <person name="Waterhouse R.M."/>
            <person name="Yan G."/>
            <person name="Tu Z.J."/>
            <person name="Fang X."/>
            <person name="James A.A."/>
        </authorList>
    </citation>
    <scope>NUCLEOTIDE SEQUENCE [LARGE SCALE GENOMIC DNA]</scope>
    <source>
        <strain evidence="11">Foshan</strain>
    </source>
</reference>
<feature type="domain" description="Reverse transcriptase" evidence="8">
    <location>
        <begin position="461"/>
        <end position="638"/>
    </location>
</feature>
<dbReference type="SUPFAM" id="SSF53098">
    <property type="entry name" value="Ribonuclease H-like"/>
    <property type="match status" value="1"/>
</dbReference>
<dbReference type="InterPro" id="IPR001584">
    <property type="entry name" value="Integrase_cat-core"/>
</dbReference>
<dbReference type="SUPFAM" id="SSF57756">
    <property type="entry name" value="Retrovirus zinc finger-like domains"/>
    <property type="match status" value="1"/>
</dbReference>
<reference evidence="10" key="2">
    <citation type="submission" date="2025-05" db="UniProtKB">
        <authorList>
            <consortium name="EnsemblMetazoa"/>
        </authorList>
    </citation>
    <scope>IDENTIFICATION</scope>
    <source>
        <strain evidence="10">Foshan</strain>
    </source>
</reference>
<dbReference type="CDD" id="cd09274">
    <property type="entry name" value="RNase_HI_RT_Ty3"/>
    <property type="match status" value="1"/>
</dbReference>
<evidence type="ECO:0000259" key="9">
    <source>
        <dbReference type="PROSITE" id="PS50994"/>
    </source>
</evidence>
<accession>A0ABM1XK96</accession>
<feature type="compositionally biased region" description="Polar residues" evidence="7">
    <location>
        <begin position="1239"/>
        <end position="1253"/>
    </location>
</feature>
<feature type="region of interest" description="Disordered" evidence="7">
    <location>
        <begin position="1237"/>
        <end position="1279"/>
    </location>
</feature>
<keyword evidence="5" id="KW-0378">Hydrolase</keyword>
<keyword evidence="3" id="KW-0540">Nuclease</keyword>
<proteinExistence type="predicted"/>
<name>A0ABM1XK96_AEDAL</name>
<keyword evidence="4" id="KW-0255">Endonuclease</keyword>
<dbReference type="SMART" id="SM00343">
    <property type="entry name" value="ZnF_C2HC"/>
    <property type="match status" value="2"/>
</dbReference>
<organism evidence="10 11">
    <name type="scientific">Aedes albopictus</name>
    <name type="common">Asian tiger mosquito</name>
    <name type="synonym">Stegomyia albopicta</name>
    <dbReference type="NCBI Taxonomy" id="7160"/>
    <lineage>
        <taxon>Eukaryota</taxon>
        <taxon>Metazoa</taxon>
        <taxon>Ecdysozoa</taxon>
        <taxon>Arthropoda</taxon>
        <taxon>Hexapoda</taxon>
        <taxon>Insecta</taxon>
        <taxon>Pterygota</taxon>
        <taxon>Neoptera</taxon>
        <taxon>Endopterygota</taxon>
        <taxon>Diptera</taxon>
        <taxon>Nematocera</taxon>
        <taxon>Culicoidea</taxon>
        <taxon>Culicidae</taxon>
        <taxon>Culicinae</taxon>
        <taxon>Aedini</taxon>
        <taxon>Aedes</taxon>
        <taxon>Stegomyia</taxon>
    </lineage>
</organism>
<dbReference type="InterPro" id="IPR043502">
    <property type="entry name" value="DNA/RNA_pol_sf"/>
</dbReference>
<dbReference type="Gene3D" id="4.10.60.10">
    <property type="entry name" value="Zinc finger, CCHC-type"/>
    <property type="match status" value="1"/>
</dbReference>
<evidence type="ECO:0000256" key="1">
    <source>
        <dbReference type="ARBA" id="ARBA00022679"/>
    </source>
</evidence>
<dbReference type="GeneID" id="134288795"/>
<dbReference type="PROSITE" id="PS50994">
    <property type="entry name" value="INTEGRASE"/>
    <property type="match status" value="1"/>
</dbReference>
<dbReference type="Pfam" id="PF00665">
    <property type="entry name" value="rve"/>
    <property type="match status" value="1"/>
</dbReference>
<dbReference type="InterPro" id="IPR050951">
    <property type="entry name" value="Retrovirus_Pol_polyprotein"/>
</dbReference>
<evidence type="ECO:0008006" key="12">
    <source>
        <dbReference type="Google" id="ProtNLM"/>
    </source>
</evidence>
<keyword evidence="1" id="KW-0808">Transferase</keyword>
<dbReference type="Gene3D" id="3.10.10.10">
    <property type="entry name" value="HIV Type 1 Reverse Transcriptase, subunit A, domain 1"/>
    <property type="match status" value="1"/>
</dbReference>
<dbReference type="InterPro" id="IPR036875">
    <property type="entry name" value="Znf_CCHC_sf"/>
</dbReference>
<dbReference type="Pfam" id="PF00098">
    <property type="entry name" value="zf-CCHC"/>
    <property type="match status" value="1"/>
</dbReference>
<dbReference type="Pfam" id="PF00078">
    <property type="entry name" value="RVT_1"/>
    <property type="match status" value="1"/>
</dbReference>